<proteinExistence type="predicted"/>
<feature type="binding site" evidence="2">
    <location>
        <position position="126"/>
    </location>
    <ligand>
        <name>Mn(2+)</name>
        <dbReference type="ChEBI" id="CHEBI:29035"/>
        <label>2</label>
    </ligand>
</feature>
<reference evidence="4" key="1">
    <citation type="submission" date="2024-06" db="EMBL/GenBank/DDBJ databases">
        <authorList>
            <person name="Fan A."/>
            <person name="Zhang F.Y."/>
            <person name="Zhang L."/>
        </authorList>
    </citation>
    <scope>NUCLEOTIDE SEQUENCE</scope>
    <source>
        <strain evidence="4">Y61</strain>
    </source>
</reference>
<evidence type="ECO:0000313" key="4">
    <source>
        <dbReference type="EMBL" id="XCJ15924.1"/>
    </source>
</evidence>
<accession>A0AAU8IC38</accession>
<comment type="cofactor">
    <cofactor evidence="2">
        <name>Mn(2+)</name>
        <dbReference type="ChEBI" id="CHEBI:29035"/>
    </cofactor>
    <text evidence="2">The Mn(2+) ion enhances activity.</text>
</comment>
<dbReference type="AlphaFoldDB" id="A0AAU8IC38"/>
<evidence type="ECO:0000259" key="3">
    <source>
        <dbReference type="Pfam" id="PF07687"/>
    </source>
</evidence>
<evidence type="ECO:0000256" key="2">
    <source>
        <dbReference type="PIRSR" id="PIRSR005962-1"/>
    </source>
</evidence>
<gene>
    <name evidence="4" type="ORF">ABNN70_09380</name>
</gene>
<sequence>MDYIAVRRALHQIPETGFEEKETQAFLLKQIRKMDQGNRLKIETWKTGILVKVPGTDPLRTIGYRTDIDALPVEEKTGYPFQSRHKGKMHACGHDFHMTVALGALEEIAAHPVKDDVVFIFQPAEEGPGGAIPMMASDAFRKWKPDFIFSLHVSPEFPAGTVATKRGILFANTSELFIDFYGKGGHAAYPDLAFDSIVAASHFVVGLQTIVARRVSPLNSAVVTIGKMDGGTKQNIIAGHARVEGTIRTLDQKTMALIKDDIERHTKAVEIAYHCTSRIDWGANYYQVFNRADDVDPFIHFCDKKGFPYIICGDAMTGEDFGYFLKDIPGFMFWLGVGKTAGLHSADFMPDEAALAQGVKVVSSYIREGLG</sequence>
<dbReference type="InterPro" id="IPR002933">
    <property type="entry name" value="Peptidase_M20"/>
</dbReference>
<feature type="binding site" evidence="2">
    <location>
        <position position="94"/>
    </location>
    <ligand>
        <name>Mn(2+)</name>
        <dbReference type="ChEBI" id="CHEBI:29035"/>
        <label>2</label>
    </ligand>
</feature>
<protein>
    <submittedName>
        <fullName evidence="4">N-acetyldiaminopimelate deacetylase</fullName>
    </submittedName>
</protein>
<dbReference type="SUPFAM" id="SSF53187">
    <property type="entry name" value="Zn-dependent exopeptidases"/>
    <property type="match status" value="1"/>
</dbReference>
<dbReference type="RefSeq" id="WP_129929111.1">
    <property type="nucleotide sequence ID" value="NZ_CP159510.1"/>
</dbReference>
<feature type="domain" description="Peptidase M20 dimerisation" evidence="3">
    <location>
        <begin position="178"/>
        <end position="269"/>
    </location>
</feature>
<dbReference type="FunFam" id="3.30.70.360:FF:000001">
    <property type="entry name" value="N-acetyldiaminopimelate deacetylase"/>
    <property type="match status" value="1"/>
</dbReference>
<dbReference type="Gene3D" id="3.40.630.10">
    <property type="entry name" value="Zn peptidases"/>
    <property type="match status" value="1"/>
</dbReference>
<dbReference type="Gene3D" id="3.30.70.360">
    <property type="match status" value="1"/>
</dbReference>
<evidence type="ECO:0000256" key="1">
    <source>
        <dbReference type="ARBA" id="ARBA00022801"/>
    </source>
</evidence>
<dbReference type="GO" id="GO:0050118">
    <property type="term" value="F:N-acetyldiaminopimelate deacetylase activity"/>
    <property type="evidence" value="ECO:0007669"/>
    <property type="project" value="UniProtKB-ARBA"/>
</dbReference>
<keyword evidence="2" id="KW-0479">Metal-binding</keyword>
<feature type="binding site" evidence="2">
    <location>
        <position position="344"/>
    </location>
    <ligand>
        <name>Mn(2+)</name>
        <dbReference type="ChEBI" id="CHEBI:29035"/>
        <label>2</label>
    </ligand>
</feature>
<dbReference type="PANTHER" id="PTHR11014:SF98">
    <property type="entry name" value="N-ACETYLDIAMINOPIMELATE DEACETYLASE"/>
    <property type="match status" value="1"/>
</dbReference>
<dbReference type="InterPro" id="IPR036264">
    <property type="entry name" value="Bact_exopeptidase_dim_dom"/>
</dbReference>
<organism evidence="4">
    <name type="scientific">Sporolactobacillus sp. Y61</name>
    <dbReference type="NCBI Taxonomy" id="3160863"/>
    <lineage>
        <taxon>Bacteria</taxon>
        <taxon>Bacillati</taxon>
        <taxon>Bacillota</taxon>
        <taxon>Bacilli</taxon>
        <taxon>Bacillales</taxon>
        <taxon>Sporolactobacillaceae</taxon>
        <taxon>Sporolactobacillus</taxon>
    </lineage>
</organism>
<keyword evidence="1" id="KW-0378">Hydrolase</keyword>
<keyword evidence="2" id="KW-0464">Manganese</keyword>
<dbReference type="Pfam" id="PF07687">
    <property type="entry name" value="M20_dimer"/>
    <property type="match status" value="1"/>
</dbReference>
<dbReference type="InterPro" id="IPR017439">
    <property type="entry name" value="Amidohydrolase"/>
</dbReference>
<feature type="binding site" evidence="2">
    <location>
        <position position="152"/>
    </location>
    <ligand>
        <name>Mn(2+)</name>
        <dbReference type="ChEBI" id="CHEBI:29035"/>
        <label>2</label>
    </ligand>
</feature>
<dbReference type="GO" id="GO:0019877">
    <property type="term" value="P:diaminopimelate biosynthetic process"/>
    <property type="evidence" value="ECO:0007669"/>
    <property type="project" value="TreeGrafter"/>
</dbReference>
<feature type="binding site" evidence="2">
    <location>
        <position position="92"/>
    </location>
    <ligand>
        <name>Mn(2+)</name>
        <dbReference type="ChEBI" id="CHEBI:29035"/>
        <label>2</label>
    </ligand>
</feature>
<dbReference type="EMBL" id="CP159510">
    <property type="protein sequence ID" value="XCJ15924.1"/>
    <property type="molecule type" value="Genomic_DNA"/>
</dbReference>
<name>A0AAU8IC38_9BACL</name>
<dbReference type="GO" id="GO:0046872">
    <property type="term" value="F:metal ion binding"/>
    <property type="evidence" value="ECO:0007669"/>
    <property type="project" value="UniProtKB-KW"/>
</dbReference>
<dbReference type="NCBIfam" id="TIGR01891">
    <property type="entry name" value="amidohydrolases"/>
    <property type="match status" value="1"/>
</dbReference>
<dbReference type="SUPFAM" id="SSF55031">
    <property type="entry name" value="Bacterial exopeptidase dimerisation domain"/>
    <property type="match status" value="1"/>
</dbReference>
<dbReference type="PIRSF" id="PIRSF005962">
    <property type="entry name" value="Pept_M20D_amidohydro"/>
    <property type="match status" value="1"/>
</dbReference>
<dbReference type="CDD" id="cd05670">
    <property type="entry name" value="M20_Acy1_YkuR-like"/>
    <property type="match status" value="1"/>
</dbReference>
<dbReference type="InterPro" id="IPR011650">
    <property type="entry name" value="Peptidase_M20_dimer"/>
</dbReference>
<dbReference type="PANTHER" id="PTHR11014">
    <property type="entry name" value="PEPTIDASE M20 FAMILY MEMBER"/>
    <property type="match status" value="1"/>
</dbReference>
<dbReference type="Pfam" id="PF01546">
    <property type="entry name" value="Peptidase_M20"/>
    <property type="match status" value="1"/>
</dbReference>